<reference evidence="3" key="1">
    <citation type="submission" date="2017-02" db="EMBL/GenBank/DDBJ databases">
        <title>Delving into the versatile metabolic prowess of the omnipresent phylum Bacteroidetes.</title>
        <authorList>
            <person name="Nobu M.K."/>
            <person name="Mei R."/>
            <person name="Narihiro T."/>
            <person name="Kuroda K."/>
            <person name="Liu W.-T."/>
        </authorList>
    </citation>
    <scope>NUCLEOTIDE SEQUENCE</scope>
    <source>
        <strain evidence="3">ADurb.Bin280</strain>
    </source>
</reference>
<feature type="domain" description="Glycosyltransferase subfamily 4-like N-terminal" evidence="2">
    <location>
        <begin position="16"/>
        <end position="181"/>
    </location>
</feature>
<dbReference type="Pfam" id="PF13439">
    <property type="entry name" value="Glyco_transf_4"/>
    <property type="match status" value="1"/>
</dbReference>
<comment type="caution">
    <text evidence="3">The sequence shown here is derived from an EMBL/GenBank/DDBJ whole genome shotgun (WGS) entry which is preliminary data.</text>
</comment>
<dbReference type="InterPro" id="IPR050194">
    <property type="entry name" value="Glycosyltransferase_grp1"/>
</dbReference>
<evidence type="ECO:0000313" key="3">
    <source>
        <dbReference type="EMBL" id="OQA53286.1"/>
    </source>
</evidence>
<dbReference type="EC" id="2.4.1.-" evidence="3"/>
<protein>
    <submittedName>
        <fullName evidence="3">Alpha-monoglucosyldiacylglycerol synthase</fullName>
        <ecNumber evidence="3">2.4.1.-</ecNumber>
    </submittedName>
</protein>
<dbReference type="Pfam" id="PF00534">
    <property type="entry name" value="Glycos_transf_1"/>
    <property type="match status" value="1"/>
</dbReference>
<keyword evidence="3" id="KW-0808">Transferase</keyword>
<evidence type="ECO:0000259" key="2">
    <source>
        <dbReference type="Pfam" id="PF13439"/>
    </source>
</evidence>
<dbReference type="PANTHER" id="PTHR45947">
    <property type="entry name" value="SULFOQUINOVOSYL TRANSFERASE SQD2"/>
    <property type="match status" value="1"/>
</dbReference>
<dbReference type="AlphaFoldDB" id="A0A1V5SFI2"/>
<dbReference type="Proteomes" id="UP000485367">
    <property type="component" value="Unassembled WGS sequence"/>
</dbReference>
<evidence type="ECO:0000259" key="1">
    <source>
        <dbReference type="Pfam" id="PF00534"/>
    </source>
</evidence>
<keyword evidence="3" id="KW-0328">Glycosyltransferase</keyword>
<dbReference type="EMBL" id="MWBO01000006">
    <property type="protein sequence ID" value="OQA53286.1"/>
    <property type="molecule type" value="Genomic_DNA"/>
</dbReference>
<name>A0A1V5SFI2_9BACT</name>
<organism evidence="3">
    <name type="scientific">candidate division WS2 bacterium ADurb.Bin280</name>
    <dbReference type="NCBI Taxonomy" id="1852829"/>
    <lineage>
        <taxon>Bacteria</taxon>
        <taxon>candidate division WS2</taxon>
    </lineage>
</organism>
<proteinExistence type="predicted"/>
<dbReference type="GO" id="GO:0016757">
    <property type="term" value="F:glycosyltransferase activity"/>
    <property type="evidence" value="ECO:0007669"/>
    <property type="project" value="UniProtKB-KW"/>
</dbReference>
<dbReference type="SUPFAM" id="SSF53756">
    <property type="entry name" value="UDP-Glycosyltransferase/glycogen phosphorylase"/>
    <property type="match status" value="1"/>
</dbReference>
<feature type="domain" description="Glycosyl transferase family 1" evidence="1">
    <location>
        <begin position="193"/>
        <end position="357"/>
    </location>
</feature>
<accession>A0A1V5SFI2</accession>
<sequence>MRILFISDAYIPVPCGVAVSVESLRVSLEKRGHKVFIIAPSYRNWKDSSPRVARLNAIFHPTEAYRPYIWPTSSVSRKKIQSLKIDIVHSHFHFNNFDLPYRIARAANTPLINTVYRIFPEHSRISPPPLSSKNASFEKSLKKMIAYQNNCDRIIALSKMSKKYLLKYNVTPEIDVVPIGIFSGDFASFPPETVKEKLKIPLKRKLVLFVGDVSDENNVRLLFRSFKKVWHAIEDVHLLVVGTGKLFHDMKHALAREQFAKFVTFTGYLPKKQLNKIFGACDILAYPGRLDPQPLVIIESLASGTPVVAVEGMGSQDFIKDNVDGFVSKPTVEDFSDKMIELLRRDNLRMQFSQKARMEAREFRSSILTSDLLHSYEKAIEKFKDKII</sequence>
<dbReference type="InterPro" id="IPR001296">
    <property type="entry name" value="Glyco_trans_1"/>
</dbReference>
<dbReference type="InterPro" id="IPR028098">
    <property type="entry name" value="Glyco_trans_4-like_N"/>
</dbReference>
<dbReference type="Gene3D" id="3.40.50.2000">
    <property type="entry name" value="Glycogen Phosphorylase B"/>
    <property type="match status" value="2"/>
</dbReference>
<dbReference type="PANTHER" id="PTHR45947:SF3">
    <property type="entry name" value="SULFOQUINOVOSYL TRANSFERASE SQD2"/>
    <property type="match status" value="1"/>
</dbReference>
<gene>
    <name evidence="3" type="primary">mgs_2</name>
    <name evidence="3" type="ORF">BWY43_00057</name>
</gene>